<protein>
    <recommendedName>
        <fullName evidence="3">Ribbon-helix-helix protein CopG domain-containing protein</fullName>
    </recommendedName>
</protein>
<evidence type="ECO:0000313" key="2">
    <source>
        <dbReference type="Proteomes" id="UP000196386"/>
    </source>
</evidence>
<comment type="caution">
    <text evidence="1">The sequence shown here is derived from an EMBL/GenBank/DDBJ whole genome shotgun (WGS) entry which is preliminary data.</text>
</comment>
<dbReference type="Proteomes" id="UP000196386">
    <property type="component" value="Unassembled WGS sequence"/>
</dbReference>
<proteinExistence type="predicted"/>
<name>A0A1Y4N5W8_9FIRM</name>
<reference evidence="2" key="1">
    <citation type="submission" date="2017-04" db="EMBL/GenBank/DDBJ databases">
        <title>Function of individual gut microbiota members based on whole genome sequencing of pure cultures obtained from chicken caecum.</title>
        <authorList>
            <person name="Medvecky M."/>
            <person name="Cejkova D."/>
            <person name="Polansky O."/>
            <person name="Karasova D."/>
            <person name="Kubasova T."/>
            <person name="Cizek A."/>
            <person name="Rychlik I."/>
        </authorList>
    </citation>
    <scope>NUCLEOTIDE SEQUENCE [LARGE SCALE GENOMIC DNA]</scope>
    <source>
        <strain evidence="2">An175</strain>
    </source>
</reference>
<organism evidence="1 2">
    <name type="scientific">Anaerotruncus colihominis</name>
    <dbReference type="NCBI Taxonomy" id="169435"/>
    <lineage>
        <taxon>Bacteria</taxon>
        <taxon>Bacillati</taxon>
        <taxon>Bacillota</taxon>
        <taxon>Clostridia</taxon>
        <taxon>Eubacteriales</taxon>
        <taxon>Oscillospiraceae</taxon>
        <taxon>Anaerotruncus</taxon>
    </lineage>
</organism>
<evidence type="ECO:0000313" key="1">
    <source>
        <dbReference type="EMBL" id="OUP71460.1"/>
    </source>
</evidence>
<sequence length="137" mass="15819">MNLKKENKKHSVWLSESAWTEVESRYRRDNCSTRNEFIEKAIRFYSGYLDAESADAYLPRVLADVLEGKLNAFGKRMGHLLFKLSVDQNLMGNILAADIEIDPDQLRKARVRCVKEVKETNGEISFEDTVRYQKGAE</sequence>
<accession>A0A1Y4N5W8</accession>
<evidence type="ECO:0008006" key="3">
    <source>
        <dbReference type="Google" id="ProtNLM"/>
    </source>
</evidence>
<dbReference type="AlphaFoldDB" id="A0A1Y4N5W8"/>
<dbReference type="EMBL" id="NFKP01000001">
    <property type="protein sequence ID" value="OUP71460.1"/>
    <property type="molecule type" value="Genomic_DNA"/>
</dbReference>
<dbReference type="RefSeq" id="WP_087299030.1">
    <property type="nucleotide sequence ID" value="NZ_NFKP01000001.1"/>
</dbReference>
<gene>
    <name evidence="1" type="ORF">B5F11_00865</name>
</gene>